<evidence type="ECO:0000313" key="8">
    <source>
        <dbReference type="EMBL" id="CDQ72370.1"/>
    </source>
</evidence>
<dbReference type="AlphaFoldDB" id="A0A060X685"/>
<keyword evidence="2" id="KW-0689">Ribosomal protein</keyword>
<dbReference type="PaxDb" id="8022-A0A060X685"/>
<evidence type="ECO:0000256" key="3">
    <source>
        <dbReference type="ARBA" id="ARBA00023274"/>
    </source>
</evidence>
<evidence type="ECO:0000256" key="5">
    <source>
        <dbReference type="ARBA" id="ARBA00040104"/>
    </source>
</evidence>
<evidence type="ECO:0000256" key="4">
    <source>
        <dbReference type="ARBA" id="ARBA00038782"/>
    </source>
</evidence>
<keyword evidence="3" id="KW-0687">Ribonucleoprotein</keyword>
<dbReference type="GO" id="GO:0005762">
    <property type="term" value="C:mitochondrial large ribosomal subunit"/>
    <property type="evidence" value="ECO:0007669"/>
    <property type="project" value="TreeGrafter"/>
</dbReference>
<dbReference type="GO" id="GO:0003735">
    <property type="term" value="F:structural constituent of ribosome"/>
    <property type="evidence" value="ECO:0007669"/>
    <property type="project" value="InterPro"/>
</dbReference>
<dbReference type="InterPro" id="IPR036796">
    <property type="entry name" value="Ribosomal_uL11_N_sf"/>
</dbReference>
<comment type="similarity">
    <text evidence="1">Belongs to the universal ribosomal protein uL11 family.</text>
</comment>
<dbReference type="GO" id="GO:0070180">
    <property type="term" value="F:large ribosomal subunit rRNA binding"/>
    <property type="evidence" value="ECO:0007669"/>
    <property type="project" value="TreeGrafter"/>
</dbReference>
<dbReference type="EMBL" id="FR904828">
    <property type="protein sequence ID" value="CDQ72370.1"/>
    <property type="molecule type" value="Genomic_DNA"/>
</dbReference>
<dbReference type="InterPro" id="IPR020784">
    <property type="entry name" value="Ribosomal_uL11_N"/>
</dbReference>
<dbReference type="Pfam" id="PF03946">
    <property type="entry name" value="Ribosomal_L11_N"/>
    <property type="match status" value="1"/>
</dbReference>
<name>A0A060X685_ONCMY</name>
<evidence type="ECO:0000256" key="6">
    <source>
        <dbReference type="ARBA" id="ARBA00041455"/>
    </source>
</evidence>
<dbReference type="PANTHER" id="PTHR11661:SF1">
    <property type="entry name" value="LARGE RIBOSOMAL SUBUNIT PROTEIN UL11M"/>
    <property type="match status" value="1"/>
</dbReference>
<proteinExistence type="inferred from homology"/>
<dbReference type="InterPro" id="IPR000911">
    <property type="entry name" value="Ribosomal_uL11"/>
</dbReference>
<dbReference type="Proteomes" id="UP000193380">
    <property type="component" value="Unassembled WGS sequence"/>
</dbReference>
<dbReference type="PANTHER" id="PTHR11661">
    <property type="entry name" value="60S RIBOSOMAL PROTEIN L12"/>
    <property type="match status" value="1"/>
</dbReference>
<dbReference type="STRING" id="8022.A0A060X685"/>
<evidence type="ECO:0000259" key="7">
    <source>
        <dbReference type="Pfam" id="PF03946"/>
    </source>
</evidence>
<organism evidence="8 9">
    <name type="scientific">Oncorhynchus mykiss</name>
    <name type="common">Rainbow trout</name>
    <name type="synonym">Salmo gairdneri</name>
    <dbReference type="NCBI Taxonomy" id="8022"/>
    <lineage>
        <taxon>Eukaryota</taxon>
        <taxon>Metazoa</taxon>
        <taxon>Chordata</taxon>
        <taxon>Craniata</taxon>
        <taxon>Vertebrata</taxon>
        <taxon>Euteleostomi</taxon>
        <taxon>Actinopterygii</taxon>
        <taxon>Neopterygii</taxon>
        <taxon>Teleostei</taxon>
        <taxon>Protacanthopterygii</taxon>
        <taxon>Salmoniformes</taxon>
        <taxon>Salmonidae</taxon>
        <taxon>Salmoninae</taxon>
        <taxon>Oncorhynchus</taxon>
    </lineage>
</organism>
<evidence type="ECO:0000256" key="1">
    <source>
        <dbReference type="ARBA" id="ARBA00010537"/>
    </source>
</evidence>
<dbReference type="SUPFAM" id="SSF54747">
    <property type="entry name" value="Ribosomal L11/L12e N-terminal domain"/>
    <property type="match status" value="1"/>
</dbReference>
<reference evidence="8" key="2">
    <citation type="submission" date="2014-03" db="EMBL/GenBank/DDBJ databases">
        <authorList>
            <person name="Genoscope - CEA"/>
        </authorList>
    </citation>
    <scope>NUCLEOTIDE SEQUENCE</scope>
</reference>
<evidence type="ECO:0000256" key="2">
    <source>
        <dbReference type="ARBA" id="ARBA00022980"/>
    </source>
</evidence>
<protein>
    <recommendedName>
        <fullName evidence="5">Large ribosomal subunit protein uL11m</fullName>
    </recommendedName>
    <alternativeName>
        <fullName evidence="6">39S ribosomal protein L11, mitochondrial</fullName>
    </alternativeName>
</protein>
<comment type="subunit">
    <text evidence="4">Component of the mitochondrial ribosome large subunit (39S) which comprises a 16S rRNA and about 50 distinct proteins.</text>
</comment>
<sequence>MGGVIRAIVRSGQAAPGPPLGPVLGQKGIPIGQFCKDFNDKTKELKEGIPLPIKIHVKVCFILKLLFFIPDLGPATYSVYPPLPPTACPFRDPA</sequence>
<dbReference type="Gene3D" id="3.30.1550.10">
    <property type="entry name" value="Ribosomal protein L11/L12, N-terminal domain"/>
    <property type="match status" value="1"/>
</dbReference>
<feature type="domain" description="Large ribosomal subunit protein uL11 N-terminal" evidence="7">
    <location>
        <begin position="5"/>
        <end position="57"/>
    </location>
</feature>
<reference evidence="8" key="1">
    <citation type="journal article" date="2014" name="Nat. Commun.">
        <title>The rainbow trout genome provides novel insights into evolution after whole-genome duplication in vertebrates.</title>
        <authorList>
            <person name="Berthelot C."/>
            <person name="Brunet F."/>
            <person name="Chalopin D."/>
            <person name="Juanchich A."/>
            <person name="Bernard M."/>
            <person name="Noel B."/>
            <person name="Bento P."/>
            <person name="Da Silva C."/>
            <person name="Labadie K."/>
            <person name="Alberti A."/>
            <person name="Aury J.M."/>
            <person name="Louis A."/>
            <person name="Dehais P."/>
            <person name="Bardou P."/>
            <person name="Montfort J."/>
            <person name="Klopp C."/>
            <person name="Cabau C."/>
            <person name="Gaspin C."/>
            <person name="Thorgaard G.H."/>
            <person name="Boussaha M."/>
            <person name="Quillet E."/>
            <person name="Guyomard R."/>
            <person name="Galiana D."/>
            <person name="Bobe J."/>
            <person name="Volff J.N."/>
            <person name="Genet C."/>
            <person name="Wincker P."/>
            <person name="Jaillon O."/>
            <person name="Roest Crollius H."/>
            <person name="Guiguen Y."/>
        </authorList>
    </citation>
    <scope>NUCLEOTIDE SEQUENCE [LARGE SCALE GENOMIC DNA]</scope>
</reference>
<dbReference type="SMART" id="SM00649">
    <property type="entry name" value="RL11"/>
    <property type="match status" value="1"/>
</dbReference>
<evidence type="ECO:0000313" key="9">
    <source>
        <dbReference type="Proteomes" id="UP000193380"/>
    </source>
</evidence>
<gene>
    <name evidence="8" type="ORF">GSONMT00041058001</name>
</gene>
<dbReference type="GO" id="GO:0006412">
    <property type="term" value="P:translation"/>
    <property type="evidence" value="ECO:0007669"/>
    <property type="project" value="InterPro"/>
</dbReference>
<accession>A0A060X685</accession>